<name>A0A084UBC2_9HYPH</name>
<dbReference type="GO" id="GO:0006508">
    <property type="term" value="P:proteolysis"/>
    <property type="evidence" value="ECO:0007669"/>
    <property type="project" value="UniProtKB-KW"/>
</dbReference>
<evidence type="ECO:0000256" key="6">
    <source>
        <dbReference type="ARBA" id="ARBA00022801"/>
    </source>
</evidence>
<keyword evidence="5" id="KW-0732">Signal</keyword>
<evidence type="ECO:0000256" key="7">
    <source>
        <dbReference type="ARBA" id="ARBA00022833"/>
    </source>
</evidence>
<dbReference type="Proteomes" id="UP000053675">
    <property type="component" value="Unassembled WGS sequence"/>
</dbReference>
<dbReference type="SUPFAM" id="SSF55166">
    <property type="entry name" value="Hedgehog/DD-peptidase"/>
    <property type="match status" value="1"/>
</dbReference>
<evidence type="ECO:0000256" key="11">
    <source>
        <dbReference type="ARBA" id="ARBA00093666"/>
    </source>
</evidence>
<dbReference type="PROSITE" id="PS51257">
    <property type="entry name" value="PROKAR_LIPOPROTEIN"/>
    <property type="match status" value="1"/>
</dbReference>
<evidence type="ECO:0000256" key="8">
    <source>
        <dbReference type="ARBA" id="ARBA00023049"/>
    </source>
</evidence>
<dbReference type="InterPro" id="IPR010275">
    <property type="entry name" value="MepK"/>
</dbReference>
<comment type="similarity">
    <text evidence="10">Belongs to the peptidase M15 family.</text>
</comment>
<feature type="compositionally biased region" description="Low complexity" evidence="12">
    <location>
        <begin position="105"/>
        <end position="114"/>
    </location>
</feature>
<organism evidence="14 15">
    <name type="scientific">Nitratireductor basaltis</name>
    <dbReference type="NCBI Taxonomy" id="472175"/>
    <lineage>
        <taxon>Bacteria</taxon>
        <taxon>Pseudomonadati</taxon>
        <taxon>Pseudomonadota</taxon>
        <taxon>Alphaproteobacteria</taxon>
        <taxon>Hyphomicrobiales</taxon>
        <taxon>Phyllobacteriaceae</taxon>
        <taxon>Nitratireductor</taxon>
    </lineage>
</organism>
<evidence type="ECO:0000256" key="9">
    <source>
        <dbReference type="ARBA" id="ARBA00023316"/>
    </source>
</evidence>
<evidence type="ECO:0000256" key="3">
    <source>
        <dbReference type="ARBA" id="ARBA00022670"/>
    </source>
</evidence>
<evidence type="ECO:0000256" key="1">
    <source>
        <dbReference type="ARBA" id="ARBA00001947"/>
    </source>
</evidence>
<feature type="region of interest" description="Disordered" evidence="12">
    <location>
        <begin position="174"/>
        <end position="200"/>
    </location>
</feature>
<dbReference type="RefSeq" id="WP_051913826.1">
    <property type="nucleotide sequence ID" value="NZ_JMQM01000001.1"/>
</dbReference>
<evidence type="ECO:0000256" key="4">
    <source>
        <dbReference type="ARBA" id="ARBA00022723"/>
    </source>
</evidence>
<dbReference type="GO" id="GO:0046872">
    <property type="term" value="F:metal ion binding"/>
    <property type="evidence" value="ECO:0007669"/>
    <property type="project" value="UniProtKB-KW"/>
</dbReference>
<sequence length="380" mass="39887">MALLDSRFKAGKANTRLLAGVALASVLLASCSAGIDSPAQLGLLPENGGISTSGETTLLSGGADLTPTEMVEQGFETADAVPSPRPQEEVVSAPTEEVSAETAEEAVATAAASSQPEVTEAADNDQAGESDAAAAVAELAEGNNASADTSNATLAAEVSEQKKRGFLSSFFSSTPANAKTNPAQPLVAAAKPEAEKAEEPAKPLISLSYQSGDGSDGILPGVRQGGQLFEISRKANVDDDSDLDLYESESPIQVASAAGLARLAPNGLLKQRESVDVSCLKPALVKMVRQIERRFGNRAVVTSGYRSPSYNKRVRGARNSLHMYCAAVDIQIDGVSKWDIAKYARSLPGRGGVGTYCHTNSVHVDIGPERDWNWRCRRKR</sequence>
<accession>A0A084UBC2</accession>
<evidence type="ECO:0000256" key="10">
    <source>
        <dbReference type="ARBA" id="ARBA00093448"/>
    </source>
</evidence>
<comment type="caution">
    <text evidence="14">The sequence shown here is derived from an EMBL/GenBank/DDBJ whole genome shotgun (WGS) entry which is preliminary data.</text>
</comment>
<comment type="pathway">
    <text evidence="2">Cell wall biogenesis; cell wall polysaccharide biosynthesis.</text>
</comment>
<dbReference type="STRING" id="472175.EL18_01288"/>
<evidence type="ECO:0000256" key="2">
    <source>
        <dbReference type="ARBA" id="ARBA00004776"/>
    </source>
</evidence>
<dbReference type="Gene3D" id="3.30.1380.10">
    <property type="match status" value="1"/>
</dbReference>
<evidence type="ECO:0000313" key="15">
    <source>
        <dbReference type="Proteomes" id="UP000053675"/>
    </source>
</evidence>
<feature type="domain" description="Peptidase M15A C-terminal" evidence="13">
    <location>
        <begin position="262"/>
        <end position="365"/>
    </location>
</feature>
<dbReference type="InterPro" id="IPR009045">
    <property type="entry name" value="Zn_M74/Hedgehog-like"/>
</dbReference>
<dbReference type="PANTHER" id="PTHR37425">
    <property type="match status" value="1"/>
</dbReference>
<keyword evidence="7" id="KW-0862">Zinc</keyword>
<dbReference type="eggNOG" id="COG3108">
    <property type="taxonomic scope" value="Bacteria"/>
</dbReference>
<evidence type="ECO:0000313" key="14">
    <source>
        <dbReference type="EMBL" id="KFB10258.1"/>
    </source>
</evidence>
<comment type="cofactor">
    <cofactor evidence="1">
        <name>Zn(2+)</name>
        <dbReference type="ChEBI" id="CHEBI:29105"/>
    </cofactor>
</comment>
<keyword evidence="4" id="KW-0479">Metal-binding</keyword>
<dbReference type="PATRIC" id="fig|472175.3.peg.1302"/>
<dbReference type="PANTHER" id="PTHR37425:SF1">
    <property type="entry name" value="OUTER MEMBRANE PROTEIN"/>
    <property type="match status" value="1"/>
</dbReference>
<reference evidence="14" key="1">
    <citation type="submission" date="2014-05" db="EMBL/GenBank/DDBJ databases">
        <title>Draft Genome Sequence of Nitratireductor basaltis Strain UMTGB225, A Marine Bacterium Isolated from Green Barrel Tunicate.</title>
        <authorList>
            <person name="Gan H.Y."/>
        </authorList>
    </citation>
    <scope>NUCLEOTIDE SEQUENCE [LARGE SCALE GENOMIC DNA]</scope>
    <source>
        <strain evidence="14">UMTGB225</strain>
    </source>
</reference>
<keyword evidence="9" id="KW-0961">Cell wall biogenesis/degradation</keyword>
<evidence type="ECO:0000259" key="13">
    <source>
        <dbReference type="Pfam" id="PF08291"/>
    </source>
</evidence>
<dbReference type="Pfam" id="PF08291">
    <property type="entry name" value="Peptidase_M15_3"/>
    <property type="match status" value="1"/>
</dbReference>
<proteinExistence type="inferred from homology"/>
<dbReference type="AlphaFoldDB" id="A0A084UBC2"/>
<protein>
    <recommendedName>
        <fullName evidence="11">Murein endopeptidase K</fullName>
    </recommendedName>
</protein>
<feature type="compositionally biased region" description="Polar residues" evidence="12">
    <location>
        <begin position="174"/>
        <end position="183"/>
    </location>
</feature>
<gene>
    <name evidence="14" type="ORF">EL18_01288</name>
</gene>
<keyword evidence="6" id="KW-0378">Hydrolase</keyword>
<feature type="region of interest" description="Disordered" evidence="12">
    <location>
        <begin position="75"/>
        <end position="131"/>
    </location>
</feature>
<dbReference type="EMBL" id="JMQM01000001">
    <property type="protein sequence ID" value="KFB10258.1"/>
    <property type="molecule type" value="Genomic_DNA"/>
</dbReference>
<evidence type="ECO:0000256" key="5">
    <source>
        <dbReference type="ARBA" id="ARBA00022729"/>
    </source>
</evidence>
<dbReference type="InterPro" id="IPR013230">
    <property type="entry name" value="Peptidase_M15A_C"/>
</dbReference>
<keyword evidence="3" id="KW-0645">Protease</keyword>
<dbReference type="GO" id="GO:0008237">
    <property type="term" value="F:metallopeptidase activity"/>
    <property type="evidence" value="ECO:0007669"/>
    <property type="project" value="UniProtKB-KW"/>
</dbReference>
<evidence type="ECO:0000256" key="12">
    <source>
        <dbReference type="SAM" id="MobiDB-lite"/>
    </source>
</evidence>
<dbReference type="GO" id="GO:0071555">
    <property type="term" value="P:cell wall organization"/>
    <property type="evidence" value="ECO:0007669"/>
    <property type="project" value="UniProtKB-KW"/>
</dbReference>
<keyword evidence="8" id="KW-0482">Metalloprotease</keyword>
<keyword evidence="15" id="KW-1185">Reference proteome</keyword>